<dbReference type="AlphaFoldDB" id="A0AAE1RZ77"/>
<organism evidence="2 3">
    <name type="scientific">Anisodus tanguticus</name>
    <dbReference type="NCBI Taxonomy" id="243964"/>
    <lineage>
        <taxon>Eukaryota</taxon>
        <taxon>Viridiplantae</taxon>
        <taxon>Streptophyta</taxon>
        <taxon>Embryophyta</taxon>
        <taxon>Tracheophyta</taxon>
        <taxon>Spermatophyta</taxon>
        <taxon>Magnoliopsida</taxon>
        <taxon>eudicotyledons</taxon>
        <taxon>Gunneridae</taxon>
        <taxon>Pentapetalae</taxon>
        <taxon>asterids</taxon>
        <taxon>lamiids</taxon>
        <taxon>Solanales</taxon>
        <taxon>Solanaceae</taxon>
        <taxon>Solanoideae</taxon>
        <taxon>Hyoscyameae</taxon>
        <taxon>Anisodus</taxon>
    </lineage>
</organism>
<protein>
    <submittedName>
        <fullName evidence="2">Uncharacterized protein</fullName>
    </submittedName>
</protein>
<reference evidence="2" key="1">
    <citation type="submission" date="2023-12" db="EMBL/GenBank/DDBJ databases">
        <title>Genome assembly of Anisodus tanguticus.</title>
        <authorList>
            <person name="Wang Y.-J."/>
        </authorList>
    </citation>
    <scope>NUCLEOTIDE SEQUENCE</scope>
    <source>
        <strain evidence="2">KB-2021</strain>
        <tissue evidence="2">Leaf</tissue>
    </source>
</reference>
<gene>
    <name evidence="2" type="ORF">RND71_019493</name>
</gene>
<name>A0AAE1RZ77_9SOLA</name>
<proteinExistence type="predicted"/>
<comment type="caution">
    <text evidence="2">The sequence shown here is derived from an EMBL/GenBank/DDBJ whole genome shotgun (WGS) entry which is preliminary data.</text>
</comment>
<accession>A0AAE1RZ77</accession>
<dbReference type="EMBL" id="JAVYJV010000010">
    <property type="protein sequence ID" value="KAK4360541.1"/>
    <property type="molecule type" value="Genomic_DNA"/>
</dbReference>
<evidence type="ECO:0000313" key="3">
    <source>
        <dbReference type="Proteomes" id="UP001291623"/>
    </source>
</evidence>
<feature type="region of interest" description="Disordered" evidence="1">
    <location>
        <begin position="50"/>
        <end position="89"/>
    </location>
</feature>
<evidence type="ECO:0000313" key="2">
    <source>
        <dbReference type="EMBL" id="KAK4360541.1"/>
    </source>
</evidence>
<sequence>MTHHRARYMGNQFSRLLVLHFSAILDWNFKETLPGGLSVNRKRAEKGLSQLKPEYTKSPAAVQLQPPEMAGRSNQKRKGGKERERVRRRTWSPVVRVPCSVGGQKLPATIQPQWKKETRKQRISVKVAYLVTDSWRSTFDERHSVGKETENHKLKVA</sequence>
<feature type="compositionally biased region" description="Basic residues" evidence="1">
    <location>
        <begin position="74"/>
        <end position="89"/>
    </location>
</feature>
<evidence type="ECO:0000256" key="1">
    <source>
        <dbReference type="SAM" id="MobiDB-lite"/>
    </source>
</evidence>
<dbReference type="Proteomes" id="UP001291623">
    <property type="component" value="Unassembled WGS sequence"/>
</dbReference>
<keyword evidence="3" id="KW-1185">Reference proteome</keyword>